<reference evidence="1" key="1">
    <citation type="journal article" date="2015" name="Nature">
        <title>Complex archaea that bridge the gap between prokaryotes and eukaryotes.</title>
        <authorList>
            <person name="Spang A."/>
            <person name="Saw J.H."/>
            <person name="Jorgensen S.L."/>
            <person name="Zaremba-Niedzwiedzka K."/>
            <person name="Martijn J."/>
            <person name="Lind A.E."/>
            <person name="van Eijk R."/>
            <person name="Schleper C."/>
            <person name="Guy L."/>
            <person name="Ettema T.J."/>
        </authorList>
    </citation>
    <scope>NUCLEOTIDE SEQUENCE</scope>
</reference>
<gene>
    <name evidence="1" type="ORF">LCGC14_1898540</name>
</gene>
<dbReference type="AlphaFoldDB" id="A0A0F9IB58"/>
<proteinExistence type="predicted"/>
<comment type="caution">
    <text evidence="1">The sequence shown here is derived from an EMBL/GenBank/DDBJ whole genome shotgun (WGS) entry which is preliminary data.</text>
</comment>
<dbReference type="EMBL" id="LAZR01019837">
    <property type="protein sequence ID" value="KKL91055.1"/>
    <property type="molecule type" value="Genomic_DNA"/>
</dbReference>
<organism evidence="1">
    <name type="scientific">marine sediment metagenome</name>
    <dbReference type="NCBI Taxonomy" id="412755"/>
    <lineage>
        <taxon>unclassified sequences</taxon>
        <taxon>metagenomes</taxon>
        <taxon>ecological metagenomes</taxon>
    </lineage>
</organism>
<sequence>MELLVIVVLAVAGVAIFTKDKRPAPPPPGGTDLTTVGIVTAVIAAVTDAVVGEIDDYNAEQDSYWAVEHMIDAYEETRRLHHDATVAAHPFVLWDQGQRHEWRKSITKKYVGLAGLTDFNVRVQEYIEFGYADFGQPGLTWLEQQGIVRGGGGTGHARLTKAQAAEFAELAAIVEGPPILTGAAALDADQLVRWQELAARPAPFIYTESELLEIAVLHAIMAG</sequence>
<name>A0A0F9IB58_9ZZZZ</name>
<protein>
    <submittedName>
        <fullName evidence="1">Uncharacterized protein</fullName>
    </submittedName>
</protein>
<evidence type="ECO:0000313" key="1">
    <source>
        <dbReference type="EMBL" id="KKL91055.1"/>
    </source>
</evidence>
<accession>A0A0F9IB58</accession>